<evidence type="ECO:0000313" key="1">
    <source>
        <dbReference type="EMBL" id="NNF06978.1"/>
    </source>
</evidence>
<dbReference type="SUPFAM" id="SSF48452">
    <property type="entry name" value="TPR-like"/>
    <property type="match status" value="1"/>
</dbReference>
<sequence length="416" mass="46971">MSQLSLLTGVFGREAASRVANVGLPELKGLVDKSFLHRNSAGGFRIHELLRQFVSAKLKASPTALKEAETRLREYYASRLQERVPDLQGAGQKAGLDELAPEFENVLVAWDLAVRDQEFDALSKMVEGLWLVCELRGWFNEALGAMHRATLGMRDATDVSSYLKASLLACSGRCHLRLHQLEEAERDLKRARVEAEPAERPPLYAFVLNNLGLLELQKSNPIQAQEWFEQSLKLYSSVDKVWGVANVVNNLGDALQVQGRAAEAQDHYQRSLRIFRNLTDQRGLVTVLRNLGRLRESQNEFEEARVCFEECVSAARDLKDRYMLSRSLRDLALVATKTKEWELAEELLDESQTVAETMGDPLEMAHCTFAQARLKQAQGHRDSARGLAREALRRINRFSDSPLKPKILGFLDNLNR</sequence>
<accession>A0A7Y2E868</accession>
<proteinExistence type="predicted"/>
<name>A0A7Y2E868_UNCEI</name>
<organism evidence="1 2">
    <name type="scientific">Eiseniibacteriota bacterium</name>
    <dbReference type="NCBI Taxonomy" id="2212470"/>
    <lineage>
        <taxon>Bacteria</taxon>
        <taxon>Candidatus Eiseniibacteriota</taxon>
    </lineage>
</organism>
<dbReference type="PANTHER" id="PTHR47691:SF3">
    <property type="entry name" value="HTH-TYPE TRANSCRIPTIONAL REGULATOR RV0890C-RELATED"/>
    <property type="match status" value="1"/>
</dbReference>
<dbReference type="AlphaFoldDB" id="A0A7Y2E868"/>
<dbReference type="InterPro" id="IPR019734">
    <property type="entry name" value="TPR_rpt"/>
</dbReference>
<dbReference type="Gene3D" id="1.25.40.10">
    <property type="entry name" value="Tetratricopeptide repeat domain"/>
    <property type="match status" value="1"/>
</dbReference>
<dbReference type="Proteomes" id="UP000547674">
    <property type="component" value="Unassembled WGS sequence"/>
</dbReference>
<dbReference type="SMART" id="SM00028">
    <property type="entry name" value="TPR"/>
    <property type="match status" value="5"/>
</dbReference>
<dbReference type="Pfam" id="PF13424">
    <property type="entry name" value="TPR_12"/>
    <property type="match status" value="2"/>
</dbReference>
<dbReference type="EMBL" id="JABDJR010000376">
    <property type="protein sequence ID" value="NNF06978.1"/>
    <property type="molecule type" value="Genomic_DNA"/>
</dbReference>
<reference evidence="1 2" key="1">
    <citation type="submission" date="2020-03" db="EMBL/GenBank/DDBJ databases">
        <title>Metabolic flexibility allows generalist bacteria to become dominant in a frequently disturbed ecosystem.</title>
        <authorList>
            <person name="Chen Y.-J."/>
            <person name="Leung P.M."/>
            <person name="Bay S.K."/>
            <person name="Hugenholtz P."/>
            <person name="Kessler A.J."/>
            <person name="Shelley G."/>
            <person name="Waite D.W."/>
            <person name="Cook P.L."/>
            <person name="Greening C."/>
        </authorList>
    </citation>
    <scope>NUCLEOTIDE SEQUENCE [LARGE SCALE GENOMIC DNA]</scope>
    <source>
        <strain evidence="1">SS_bin_28</strain>
    </source>
</reference>
<protein>
    <submittedName>
        <fullName evidence="1">Tetratricopeptide repeat protein</fullName>
    </submittedName>
</protein>
<dbReference type="PANTHER" id="PTHR47691">
    <property type="entry name" value="REGULATOR-RELATED"/>
    <property type="match status" value="1"/>
</dbReference>
<evidence type="ECO:0000313" key="2">
    <source>
        <dbReference type="Proteomes" id="UP000547674"/>
    </source>
</evidence>
<gene>
    <name evidence="1" type="ORF">HKN21_09475</name>
</gene>
<dbReference type="InterPro" id="IPR011990">
    <property type="entry name" value="TPR-like_helical_dom_sf"/>
</dbReference>
<comment type="caution">
    <text evidence="1">The sequence shown here is derived from an EMBL/GenBank/DDBJ whole genome shotgun (WGS) entry which is preliminary data.</text>
</comment>